<sequence>MKCKAIVRIGTSDARLVDTDVPDIKEARDVIVKVTAWHGGEILGQACMGIVDKVGSEVKTLTKGDVPAADFNCLKVPDEVPDEKGVQDIGIKEGDVVGVWGLGPLGQCVLRWAALAGAKRIYAIDKIDSRLQLARKGAKPGVVWTINFEQLDELDDVVEFIQAKSAEGLDWSAGRKTGLIDVARDSAIDCTNNEPKVLCIVVSINPFEIADVDVVVVGAVMKKGIRLFGSGTRPANLFLALQWEEILQKIVSNEFDPTFLTNRRIRLEDFPDFYPILASRMPGVHLFFGVTKFRFVTPGLRIQQRD</sequence>
<accession>A0ACC2V9S5</accession>
<dbReference type="EMBL" id="JASBWS010000117">
    <property type="protein sequence ID" value="KAJ9096129.1"/>
    <property type="molecule type" value="Genomic_DNA"/>
</dbReference>
<evidence type="ECO:0000313" key="1">
    <source>
        <dbReference type="EMBL" id="KAJ9096129.1"/>
    </source>
</evidence>
<reference evidence="1" key="1">
    <citation type="submission" date="2023-04" db="EMBL/GenBank/DDBJ databases">
        <title>Draft Genome sequencing of Naganishia species isolated from polar environments using Oxford Nanopore Technology.</title>
        <authorList>
            <person name="Leo P."/>
            <person name="Venkateswaran K."/>
        </authorList>
    </citation>
    <scope>NUCLEOTIDE SEQUENCE</scope>
    <source>
        <strain evidence="1">MNA-CCFEE 5262</strain>
    </source>
</reference>
<comment type="caution">
    <text evidence="1">The sequence shown here is derived from an EMBL/GenBank/DDBJ whole genome shotgun (WGS) entry which is preliminary data.</text>
</comment>
<gene>
    <name evidence="1" type="ORF">QFC20_006504</name>
</gene>
<dbReference type="Proteomes" id="UP001230649">
    <property type="component" value="Unassembled WGS sequence"/>
</dbReference>
<keyword evidence="2" id="KW-1185">Reference proteome</keyword>
<protein>
    <submittedName>
        <fullName evidence="1">Uncharacterized protein</fullName>
    </submittedName>
</protein>
<evidence type="ECO:0000313" key="2">
    <source>
        <dbReference type="Proteomes" id="UP001230649"/>
    </source>
</evidence>
<proteinExistence type="predicted"/>
<organism evidence="1 2">
    <name type="scientific">Naganishia adeliensis</name>
    <dbReference type="NCBI Taxonomy" id="92952"/>
    <lineage>
        <taxon>Eukaryota</taxon>
        <taxon>Fungi</taxon>
        <taxon>Dikarya</taxon>
        <taxon>Basidiomycota</taxon>
        <taxon>Agaricomycotina</taxon>
        <taxon>Tremellomycetes</taxon>
        <taxon>Filobasidiales</taxon>
        <taxon>Filobasidiaceae</taxon>
        <taxon>Naganishia</taxon>
    </lineage>
</organism>
<name>A0ACC2V9S5_9TREE</name>